<comment type="function">
    <text evidence="8">The phosphoenolpyruvate-dependent sugar phosphotransferase system (sugar PTS), a major carbohydrate active transport system, catalyzes the phosphorylation of incoming sugar substrates concomitantly with their translocation across the cell membrane. The enzyme II UlaABC PTS system is involved in ascorbate transport.</text>
</comment>
<dbReference type="GO" id="GO:0016301">
    <property type="term" value="F:kinase activity"/>
    <property type="evidence" value="ECO:0007669"/>
    <property type="project" value="UniProtKB-KW"/>
</dbReference>
<organism evidence="12 13">
    <name type="scientific">Aerococcus christensenii</name>
    <dbReference type="NCBI Taxonomy" id="87541"/>
    <lineage>
        <taxon>Bacteria</taxon>
        <taxon>Bacillati</taxon>
        <taxon>Bacillota</taxon>
        <taxon>Bacilli</taxon>
        <taxon>Lactobacillales</taxon>
        <taxon>Aerococcaceae</taxon>
        <taxon>Aerococcus</taxon>
    </lineage>
</organism>
<dbReference type="Proteomes" id="UP000234775">
    <property type="component" value="Unassembled WGS sequence"/>
</dbReference>
<dbReference type="Gene3D" id="3.40.930.10">
    <property type="entry name" value="Mannitol-specific EII, Chain A"/>
    <property type="match status" value="1"/>
</dbReference>
<dbReference type="AlphaFoldDB" id="A0A2I1K5K8"/>
<evidence type="ECO:0000256" key="9">
    <source>
        <dbReference type="ARBA" id="ARBA00041175"/>
    </source>
</evidence>
<dbReference type="PANTHER" id="PTHR36203">
    <property type="entry name" value="ASCORBATE-SPECIFIC PTS SYSTEM EIIA COMPONENT"/>
    <property type="match status" value="1"/>
</dbReference>
<evidence type="ECO:0000256" key="6">
    <source>
        <dbReference type="ARBA" id="ARBA00022683"/>
    </source>
</evidence>
<evidence type="ECO:0000313" key="13">
    <source>
        <dbReference type="Proteomes" id="UP000234775"/>
    </source>
</evidence>
<dbReference type="InterPro" id="IPR051351">
    <property type="entry name" value="Ascorbate-PTS_EIIA_comp"/>
</dbReference>
<dbReference type="CDD" id="cd00211">
    <property type="entry name" value="PTS_IIA_fru"/>
    <property type="match status" value="1"/>
</dbReference>
<keyword evidence="6" id="KW-0598">Phosphotransferase system</keyword>
<dbReference type="PANTHER" id="PTHR36203:SF1">
    <property type="entry name" value="ASCORBATE-SPECIFIC PTS SYSTEM EIIA COMPONENT"/>
    <property type="match status" value="1"/>
</dbReference>
<keyword evidence="4" id="KW-0597">Phosphoprotein</keyword>
<evidence type="ECO:0000259" key="11">
    <source>
        <dbReference type="PROSITE" id="PS51094"/>
    </source>
</evidence>
<dbReference type="GO" id="GO:0005737">
    <property type="term" value="C:cytoplasm"/>
    <property type="evidence" value="ECO:0007669"/>
    <property type="project" value="UniProtKB-SubCell"/>
</dbReference>
<dbReference type="RefSeq" id="WP_101660799.1">
    <property type="nucleotide sequence ID" value="NZ_PKGZ01000008.1"/>
</dbReference>
<evidence type="ECO:0000256" key="1">
    <source>
        <dbReference type="ARBA" id="ARBA00004496"/>
    </source>
</evidence>
<evidence type="ECO:0000256" key="7">
    <source>
        <dbReference type="ARBA" id="ARBA00022777"/>
    </source>
</evidence>
<keyword evidence="7" id="KW-0418">Kinase</keyword>
<dbReference type="EMBL" id="PKGZ01000008">
    <property type="protein sequence ID" value="PKY90872.1"/>
    <property type="molecule type" value="Genomic_DNA"/>
</dbReference>
<keyword evidence="5" id="KW-0808">Transferase</keyword>
<evidence type="ECO:0000313" key="12">
    <source>
        <dbReference type="EMBL" id="PKY90872.1"/>
    </source>
</evidence>
<keyword evidence="2" id="KW-0813">Transport</keyword>
<evidence type="ECO:0000256" key="8">
    <source>
        <dbReference type="ARBA" id="ARBA00037387"/>
    </source>
</evidence>
<dbReference type="InterPro" id="IPR016152">
    <property type="entry name" value="PTrfase/Anion_transptr"/>
</dbReference>
<evidence type="ECO:0000256" key="3">
    <source>
        <dbReference type="ARBA" id="ARBA00022490"/>
    </source>
</evidence>
<evidence type="ECO:0000256" key="10">
    <source>
        <dbReference type="ARBA" id="ARBA00042072"/>
    </source>
</evidence>
<evidence type="ECO:0000256" key="4">
    <source>
        <dbReference type="ARBA" id="ARBA00022553"/>
    </source>
</evidence>
<accession>A0A2I1K5K8</accession>
<dbReference type="GO" id="GO:0009401">
    <property type="term" value="P:phosphoenolpyruvate-dependent sugar phosphotransferase system"/>
    <property type="evidence" value="ECO:0007669"/>
    <property type="project" value="UniProtKB-KW"/>
</dbReference>
<feature type="domain" description="PTS EIIA type-2" evidence="11">
    <location>
        <begin position="4"/>
        <end position="152"/>
    </location>
</feature>
<keyword evidence="13" id="KW-1185">Reference proteome</keyword>
<protein>
    <recommendedName>
        <fullName evidence="9">Ascorbate-specific PTS system EIIA component</fullName>
    </recommendedName>
    <alternativeName>
        <fullName evidence="10">Ascorbate-specific phosphotransferase enzyme IIA component</fullName>
    </alternativeName>
</protein>
<name>A0A2I1K5K8_9LACT</name>
<reference evidence="12 13" key="1">
    <citation type="submission" date="2017-12" db="EMBL/GenBank/DDBJ databases">
        <title>Phylogenetic diversity of female urinary microbiome.</title>
        <authorList>
            <person name="Thomas-White K."/>
            <person name="Wolfe A.J."/>
        </authorList>
    </citation>
    <scope>NUCLEOTIDE SEQUENCE [LARGE SCALE GENOMIC DNA]</scope>
    <source>
        <strain evidence="12 13">UMB0844</strain>
    </source>
</reference>
<comment type="subcellular location">
    <subcellularLocation>
        <location evidence="1">Cytoplasm</location>
    </subcellularLocation>
</comment>
<proteinExistence type="predicted"/>
<evidence type="ECO:0000256" key="5">
    <source>
        <dbReference type="ARBA" id="ARBA00022679"/>
    </source>
</evidence>
<gene>
    <name evidence="12" type="ORF">CYJ27_07845</name>
</gene>
<dbReference type="PROSITE" id="PS51094">
    <property type="entry name" value="PTS_EIIA_TYPE_2"/>
    <property type="match status" value="1"/>
</dbReference>
<dbReference type="InterPro" id="IPR002178">
    <property type="entry name" value="PTS_EIIA_type-2_dom"/>
</dbReference>
<dbReference type="SUPFAM" id="SSF55804">
    <property type="entry name" value="Phoshotransferase/anion transport protein"/>
    <property type="match status" value="1"/>
</dbReference>
<evidence type="ECO:0000256" key="2">
    <source>
        <dbReference type="ARBA" id="ARBA00022448"/>
    </source>
</evidence>
<comment type="caution">
    <text evidence="12">The sequence shown here is derived from an EMBL/GenBank/DDBJ whole genome shotgun (WGS) entry which is preliminary data.</text>
</comment>
<keyword evidence="3" id="KW-0963">Cytoplasm</keyword>
<sequence length="154" mass="17539">MLHYFYENHLVHYAKQTPETWEEAIRISCEALKAQQYITDQYVDAIIQSVKDNGPYIVIVPGIAMPHAMADNPGVLGTGISFTKFEQPINFLDQKTGEEHSASLFFTLAAKNSEEHLKNIQNLMDLLMNEDIVEKLKATHSLADYKQLLEDLNK</sequence>
<dbReference type="Pfam" id="PF00359">
    <property type="entry name" value="PTS_EIIA_2"/>
    <property type="match status" value="1"/>
</dbReference>